<dbReference type="Gene3D" id="1.10.287.130">
    <property type="match status" value="1"/>
</dbReference>
<dbReference type="PROSITE" id="PS50110">
    <property type="entry name" value="RESPONSE_REGULATORY"/>
    <property type="match status" value="1"/>
</dbReference>
<dbReference type="AlphaFoldDB" id="C0QM62"/>
<dbReference type="Gene3D" id="3.40.50.2300">
    <property type="match status" value="1"/>
</dbReference>
<dbReference type="InterPro" id="IPR011006">
    <property type="entry name" value="CheY-like_superfamily"/>
</dbReference>
<organism evidence="7 8">
    <name type="scientific">Desulforapulum autotrophicum (strain ATCC 43914 / DSM 3382 / VKM B-1955 / HRM2)</name>
    <name type="common">Desulfobacterium autotrophicum</name>
    <dbReference type="NCBI Taxonomy" id="177437"/>
    <lineage>
        <taxon>Bacteria</taxon>
        <taxon>Pseudomonadati</taxon>
        <taxon>Thermodesulfobacteriota</taxon>
        <taxon>Desulfobacteria</taxon>
        <taxon>Desulfobacterales</taxon>
        <taxon>Desulfobacteraceae</taxon>
        <taxon>Desulforapulum</taxon>
    </lineage>
</organism>
<evidence type="ECO:0000256" key="2">
    <source>
        <dbReference type="ARBA" id="ARBA00012438"/>
    </source>
</evidence>
<proteinExistence type="predicted"/>
<dbReference type="InterPro" id="IPR001789">
    <property type="entry name" value="Sig_transdc_resp-reg_receiver"/>
</dbReference>
<dbReference type="KEGG" id="dat:HRM2_12560"/>
<name>C0QM62_DESAH</name>
<dbReference type="InterPro" id="IPR036097">
    <property type="entry name" value="HisK_dim/P_sf"/>
</dbReference>
<evidence type="ECO:0000259" key="6">
    <source>
        <dbReference type="PROSITE" id="PS50110"/>
    </source>
</evidence>
<keyword evidence="3 4" id="KW-0597">Phosphoprotein</keyword>
<dbReference type="eggNOG" id="COG0745">
    <property type="taxonomic scope" value="Bacteria"/>
</dbReference>
<dbReference type="EMBL" id="CP001087">
    <property type="protein sequence ID" value="ACN14368.1"/>
    <property type="molecule type" value="Genomic_DNA"/>
</dbReference>
<evidence type="ECO:0000256" key="5">
    <source>
        <dbReference type="SAM" id="Coils"/>
    </source>
</evidence>
<dbReference type="CDD" id="cd00082">
    <property type="entry name" value="HisKA"/>
    <property type="match status" value="1"/>
</dbReference>
<dbReference type="InterPro" id="IPR050595">
    <property type="entry name" value="Bact_response_regulator"/>
</dbReference>
<dbReference type="GO" id="GO:0000155">
    <property type="term" value="F:phosphorelay sensor kinase activity"/>
    <property type="evidence" value="ECO:0007669"/>
    <property type="project" value="InterPro"/>
</dbReference>
<evidence type="ECO:0000313" key="8">
    <source>
        <dbReference type="Proteomes" id="UP000000442"/>
    </source>
</evidence>
<sequence length="265" mass="29257">MPPLAGEAGTMTDKPTYQALEARIGQLEKEVAEKETLSAQLQQAQRMEAVGTLAGEIANDFNNILQGISGYTEILLQGKEPDNPDFPNLTAIYKAAERGTRLIRQLLSFSHGVTARKEQTAKADALLEKNTSPLGGRETILVVDDEKSIIDMVGTILNQFGYQVLTAANGREALERHRQLSRKIDLVILDIGMPEMGGQECLQELLKLDPHTRVVFTSGYLNDASIAELMKSGAMGYIGKPYKVTDFLQSIRTVLDKERPYFQES</sequence>
<dbReference type="InterPro" id="IPR003661">
    <property type="entry name" value="HisK_dim/P_dom"/>
</dbReference>
<feature type="coiled-coil region" evidence="5">
    <location>
        <begin position="17"/>
        <end position="47"/>
    </location>
</feature>
<keyword evidence="7" id="KW-0418">Kinase</keyword>
<comment type="catalytic activity">
    <reaction evidence="1">
        <text>ATP + protein L-histidine = ADP + protein N-phospho-L-histidine.</text>
        <dbReference type="EC" id="2.7.13.3"/>
    </reaction>
</comment>
<evidence type="ECO:0000256" key="3">
    <source>
        <dbReference type="ARBA" id="ARBA00022553"/>
    </source>
</evidence>
<evidence type="ECO:0000256" key="1">
    <source>
        <dbReference type="ARBA" id="ARBA00000085"/>
    </source>
</evidence>
<dbReference type="HOGENOM" id="CLU_1048580_0_0_7"/>
<dbReference type="PANTHER" id="PTHR44591:SF3">
    <property type="entry name" value="RESPONSE REGULATORY DOMAIN-CONTAINING PROTEIN"/>
    <property type="match status" value="1"/>
</dbReference>
<dbReference type="SMART" id="SM00448">
    <property type="entry name" value="REC"/>
    <property type="match status" value="1"/>
</dbReference>
<feature type="domain" description="Response regulatory" evidence="6">
    <location>
        <begin position="139"/>
        <end position="255"/>
    </location>
</feature>
<dbReference type="Proteomes" id="UP000000442">
    <property type="component" value="Chromosome"/>
</dbReference>
<dbReference type="STRING" id="177437.HRM2_12560"/>
<dbReference type="CDD" id="cd00156">
    <property type="entry name" value="REC"/>
    <property type="match status" value="1"/>
</dbReference>
<feature type="modified residue" description="4-aspartylphosphate" evidence="4">
    <location>
        <position position="190"/>
    </location>
</feature>
<evidence type="ECO:0000256" key="4">
    <source>
        <dbReference type="PROSITE-ProRule" id="PRU00169"/>
    </source>
</evidence>
<dbReference type="SUPFAM" id="SSF52172">
    <property type="entry name" value="CheY-like"/>
    <property type="match status" value="1"/>
</dbReference>
<keyword evidence="5" id="KW-0175">Coiled coil</keyword>
<dbReference type="SUPFAM" id="SSF47384">
    <property type="entry name" value="Homodimeric domain of signal transducing histidine kinase"/>
    <property type="match status" value="1"/>
</dbReference>
<dbReference type="Pfam" id="PF00072">
    <property type="entry name" value="Response_reg"/>
    <property type="match status" value="1"/>
</dbReference>
<dbReference type="SMART" id="SM00388">
    <property type="entry name" value="HisKA"/>
    <property type="match status" value="1"/>
</dbReference>
<accession>C0QM62</accession>
<evidence type="ECO:0000313" key="7">
    <source>
        <dbReference type="EMBL" id="ACN14368.1"/>
    </source>
</evidence>
<keyword evidence="7" id="KW-0808">Transferase</keyword>
<protein>
    <recommendedName>
        <fullName evidence="2">histidine kinase</fullName>
        <ecNumber evidence="2">2.7.13.3</ecNumber>
    </recommendedName>
</protein>
<reference evidence="7 8" key="1">
    <citation type="journal article" date="2009" name="Environ. Microbiol.">
        <title>Genome sequence of Desulfobacterium autotrophicum HRM2, a marine sulfate reducer oxidizing organic carbon completely to carbon dioxide.</title>
        <authorList>
            <person name="Strittmatter A.W."/>
            <person name="Liesegang H."/>
            <person name="Rabus R."/>
            <person name="Decker I."/>
            <person name="Amann J."/>
            <person name="Andres S."/>
            <person name="Henne A."/>
            <person name="Fricke W.F."/>
            <person name="Martinez-Arias R."/>
            <person name="Bartels D."/>
            <person name="Goesmann A."/>
            <person name="Krause L."/>
            <person name="Puehler A."/>
            <person name="Klenk H.P."/>
            <person name="Richter M."/>
            <person name="Schuler M."/>
            <person name="Gloeckner F.O."/>
            <person name="Meyerdierks A."/>
            <person name="Gottschalk G."/>
            <person name="Amann R."/>
        </authorList>
    </citation>
    <scope>NUCLEOTIDE SEQUENCE [LARGE SCALE GENOMIC DNA]</scope>
    <source>
        <strain evidence="8">ATCC 43914 / DSM 3382 / HRM2</strain>
    </source>
</reference>
<dbReference type="EC" id="2.7.13.3" evidence="2"/>
<dbReference type="eggNOG" id="COG4191">
    <property type="taxonomic scope" value="Bacteria"/>
</dbReference>
<keyword evidence="8" id="KW-1185">Reference proteome</keyword>
<dbReference type="PANTHER" id="PTHR44591">
    <property type="entry name" value="STRESS RESPONSE REGULATOR PROTEIN 1"/>
    <property type="match status" value="1"/>
</dbReference>
<gene>
    <name evidence="7" type="ordered locus">HRM2_12560</name>
</gene>